<accession>A0A0T5VTW4</accession>
<dbReference type="AlphaFoldDB" id="A0A0T5VTW4"/>
<dbReference type="STRING" id="687842.ASU31_06535"/>
<evidence type="ECO:0000313" key="2">
    <source>
        <dbReference type="Proteomes" id="UP000051950"/>
    </source>
</evidence>
<protein>
    <submittedName>
        <fullName evidence="1">Uncharacterized protein</fullName>
    </submittedName>
</protein>
<dbReference type="EMBL" id="LMZQ01000003">
    <property type="protein sequence ID" value="KRT17322.1"/>
    <property type="molecule type" value="Genomic_DNA"/>
</dbReference>
<evidence type="ECO:0000313" key="1">
    <source>
        <dbReference type="EMBL" id="KRT17322.1"/>
    </source>
</evidence>
<reference evidence="1 2" key="1">
    <citation type="submission" date="2015-11" db="EMBL/GenBank/DDBJ databases">
        <title>Sequence of Pedobacter ginsenosidimutans.</title>
        <authorList>
            <person name="Carson E."/>
            <person name="Keyser V."/>
            <person name="Newman J."/>
            <person name="Miller J."/>
        </authorList>
    </citation>
    <scope>NUCLEOTIDE SEQUENCE [LARGE SCALE GENOMIC DNA]</scope>
    <source>
        <strain evidence="1 2">KACC 14530</strain>
    </source>
</reference>
<organism evidence="1 2">
    <name type="scientific">Pedobacter ginsenosidimutans</name>
    <dbReference type="NCBI Taxonomy" id="687842"/>
    <lineage>
        <taxon>Bacteria</taxon>
        <taxon>Pseudomonadati</taxon>
        <taxon>Bacteroidota</taxon>
        <taxon>Sphingobacteriia</taxon>
        <taxon>Sphingobacteriales</taxon>
        <taxon>Sphingobacteriaceae</taxon>
        <taxon>Pedobacter</taxon>
    </lineage>
</organism>
<gene>
    <name evidence="1" type="ORF">ASU31_06535</name>
</gene>
<proteinExistence type="predicted"/>
<dbReference type="Proteomes" id="UP000051950">
    <property type="component" value="Unassembled WGS sequence"/>
</dbReference>
<keyword evidence="2" id="KW-1185">Reference proteome</keyword>
<sequence>MAVAAFGLLKLNNLPLCKKEPQFIIEALLIFIYVNITVYEAETYQNSFSLTKGIDIFNADKLVYLLINKL</sequence>
<name>A0A0T5VTW4_9SPHI</name>
<comment type="caution">
    <text evidence="1">The sequence shown here is derived from an EMBL/GenBank/DDBJ whole genome shotgun (WGS) entry which is preliminary data.</text>
</comment>